<dbReference type="Proteomes" id="UP000019116">
    <property type="component" value="Chromosome 2B"/>
</dbReference>
<dbReference type="FunFam" id="1.20.1280.50:FF:000037">
    <property type="entry name" value="F-box protein SKIP19"/>
    <property type="match status" value="1"/>
</dbReference>
<dbReference type="Gramene" id="TraesCS2B03G0193200.1">
    <property type="protein sequence ID" value="TraesCS2B03G0193200.1.CDS"/>
    <property type="gene ID" value="TraesCS2B03G0193200"/>
</dbReference>
<dbReference type="SMR" id="A0A3B6BZ00"/>
<dbReference type="Gene3D" id="1.20.1280.50">
    <property type="match status" value="1"/>
</dbReference>
<protein>
    <recommendedName>
        <fullName evidence="1">F-box domain-containing protein</fullName>
    </recommendedName>
</protein>
<keyword evidence="3" id="KW-1185">Reference proteome</keyword>
<dbReference type="InterPro" id="IPR036047">
    <property type="entry name" value="F-box-like_dom_sf"/>
</dbReference>
<dbReference type="EnsemblPlants" id="TraesCS2B02G085200.1">
    <property type="protein sequence ID" value="TraesCS2B02G085200.1"/>
    <property type="gene ID" value="TraesCS2B02G085200"/>
</dbReference>
<dbReference type="Gramene" id="TraesSTA2B03G00847350.1">
    <property type="protein sequence ID" value="TraesSTA2B03G00847350.1"/>
    <property type="gene ID" value="TraesSTA2B03G00847350"/>
</dbReference>
<dbReference type="InterPro" id="IPR032675">
    <property type="entry name" value="LRR_dom_sf"/>
</dbReference>
<feature type="domain" description="F-box" evidence="1">
    <location>
        <begin position="8"/>
        <end position="56"/>
    </location>
</feature>
<dbReference type="RefSeq" id="XP_044319170.1">
    <property type="nucleotide sequence ID" value="XM_044463235.1"/>
</dbReference>
<dbReference type="PANTHER" id="PTHR38926">
    <property type="entry name" value="F-BOX DOMAIN CONTAINING PROTEIN, EXPRESSED"/>
    <property type="match status" value="1"/>
</dbReference>
<accession>A0A3B6BZ00</accession>
<gene>
    <name evidence="2" type="primary">LOC123040370</name>
</gene>
<dbReference type="GeneID" id="123040370"/>
<dbReference type="Gramene" id="TraesCS2B02G085200.1">
    <property type="protein sequence ID" value="TraesCS2B02G085200.1"/>
    <property type="gene ID" value="TraesCS2B02G085200"/>
</dbReference>
<dbReference type="Pfam" id="PF12937">
    <property type="entry name" value="F-box-like"/>
    <property type="match status" value="1"/>
</dbReference>
<dbReference type="FunFam" id="3.80.10.10:FF:000902">
    <property type="entry name" value="F-box protein SKIP19"/>
    <property type="match status" value="1"/>
</dbReference>
<dbReference type="STRING" id="4565.A0A3B6BZ00"/>
<proteinExistence type="predicted"/>
<organism evidence="2">
    <name type="scientific">Triticum aestivum</name>
    <name type="common">Wheat</name>
    <dbReference type="NCBI Taxonomy" id="4565"/>
    <lineage>
        <taxon>Eukaryota</taxon>
        <taxon>Viridiplantae</taxon>
        <taxon>Streptophyta</taxon>
        <taxon>Embryophyta</taxon>
        <taxon>Tracheophyta</taxon>
        <taxon>Spermatophyta</taxon>
        <taxon>Magnoliopsida</taxon>
        <taxon>Liliopsida</taxon>
        <taxon>Poales</taxon>
        <taxon>Poaceae</taxon>
        <taxon>BOP clade</taxon>
        <taxon>Pooideae</taxon>
        <taxon>Triticodae</taxon>
        <taxon>Triticeae</taxon>
        <taxon>Triticinae</taxon>
        <taxon>Triticum</taxon>
    </lineage>
</organism>
<reference evidence="2" key="1">
    <citation type="submission" date="2018-08" db="EMBL/GenBank/DDBJ databases">
        <authorList>
            <person name="Rossello M."/>
        </authorList>
    </citation>
    <scope>NUCLEOTIDE SEQUENCE [LARGE SCALE GENOMIC DNA]</scope>
    <source>
        <strain evidence="2">cv. Chinese Spring</strain>
    </source>
</reference>
<dbReference type="Gene3D" id="3.80.10.10">
    <property type="entry name" value="Ribonuclease Inhibitor"/>
    <property type="match status" value="2"/>
</dbReference>
<dbReference type="AlphaFoldDB" id="A0A3B6BZ00"/>
<dbReference type="SUPFAM" id="SSF81383">
    <property type="entry name" value="F-box domain"/>
    <property type="match status" value="1"/>
</dbReference>
<dbReference type="InterPro" id="IPR001611">
    <property type="entry name" value="Leu-rich_rpt"/>
</dbReference>
<dbReference type="PANTHER" id="PTHR38926:SF2">
    <property type="entry name" value="F-BOX_LRR-REPEAT PROTEIN 21-RELATED"/>
    <property type="match status" value="1"/>
</dbReference>
<sequence>MEEEEGESRDWTGMQSDALSTIFGKLDAADLLTGAGQVCHAWRRLADGDTTLWRRVEMTHDVDILEAGAMACAAVDRAAGTMEAFSADTFVTDLLLRYISDRAFSLKSLQLSFCDKVSDKGLAEAINRLPQLEELDISFCSLYGNFCELVDKNRSQLKCFRLNECWADFHKRFDAAYERMEIDPEASWIANSMPRLQVLQLIGSEVTNDGLMAILDHCPHLESLDIRMCYNRQIDDAMKSKCARIRNLKLPHDPISDFKYWAYVDSEDYSEDYSGSDFEVDMHDDLLDVVMDDDADDADGEFNYVDDYDDVGSESAMYDDVDDI</sequence>
<name>A0A3B6BZ00_WHEAT</name>
<dbReference type="SUPFAM" id="SSF52047">
    <property type="entry name" value="RNI-like"/>
    <property type="match status" value="1"/>
</dbReference>
<dbReference type="PROSITE" id="PS50181">
    <property type="entry name" value="FBOX"/>
    <property type="match status" value="1"/>
</dbReference>
<evidence type="ECO:0000259" key="1">
    <source>
        <dbReference type="PROSITE" id="PS50181"/>
    </source>
</evidence>
<dbReference type="Pfam" id="PF13516">
    <property type="entry name" value="LRR_6"/>
    <property type="match status" value="1"/>
</dbReference>
<dbReference type="OMA" id="LNECWAD"/>
<reference evidence="2" key="2">
    <citation type="submission" date="2018-10" db="UniProtKB">
        <authorList>
            <consortium name="EnsemblPlants"/>
        </authorList>
    </citation>
    <scope>IDENTIFICATION</scope>
</reference>
<dbReference type="OrthoDB" id="2095648at2759"/>
<dbReference type="InterPro" id="IPR001810">
    <property type="entry name" value="F-box_dom"/>
</dbReference>
<evidence type="ECO:0000313" key="2">
    <source>
        <dbReference type="EnsemblPlants" id="TraesCS2B02G085200.1"/>
    </source>
</evidence>
<evidence type="ECO:0000313" key="3">
    <source>
        <dbReference type="Proteomes" id="UP000019116"/>
    </source>
</evidence>